<feature type="region of interest" description="Disordered" evidence="1">
    <location>
        <begin position="361"/>
        <end position="386"/>
    </location>
</feature>
<dbReference type="RefSeq" id="WP_038216928.1">
    <property type="nucleotide sequence ID" value="NZ_CAWLWN010000188.1"/>
</dbReference>
<name>A0A077NE59_XENBV</name>
<organism evidence="2">
    <name type="scientific">Xenorhabdus bovienii str. puntauvense</name>
    <dbReference type="NCBI Taxonomy" id="1398201"/>
    <lineage>
        <taxon>Bacteria</taxon>
        <taxon>Pseudomonadati</taxon>
        <taxon>Pseudomonadota</taxon>
        <taxon>Gammaproteobacteria</taxon>
        <taxon>Enterobacterales</taxon>
        <taxon>Morganellaceae</taxon>
        <taxon>Xenorhabdus</taxon>
    </lineage>
</organism>
<dbReference type="InterPro" id="IPR016913">
    <property type="entry name" value="UCP029215"/>
</dbReference>
<comment type="caution">
    <text evidence="2">The sequence shown here is derived from an EMBL/GenBank/DDBJ whole genome shotgun (WGS) entry which is preliminary data.</text>
</comment>
<feature type="region of interest" description="Disordered" evidence="1">
    <location>
        <begin position="238"/>
        <end position="260"/>
    </location>
</feature>
<dbReference type="HOGENOM" id="CLU_717378_0_0_6"/>
<proteinExistence type="predicted"/>
<dbReference type="Proteomes" id="UP000028511">
    <property type="component" value="Unassembled WGS sequence"/>
</dbReference>
<protein>
    <recommendedName>
        <fullName evidence="3">Phage protein</fullName>
    </recommendedName>
</protein>
<dbReference type="AlphaFoldDB" id="A0A077NE59"/>
<gene>
    <name evidence="2" type="ORF">XBP1_2190029</name>
</gene>
<dbReference type="Pfam" id="PF09979">
    <property type="entry name" value="DUF2213"/>
    <property type="match status" value="1"/>
</dbReference>
<evidence type="ECO:0000256" key="1">
    <source>
        <dbReference type="SAM" id="MobiDB-lite"/>
    </source>
</evidence>
<accession>A0A077NE59</accession>
<reference evidence="2" key="1">
    <citation type="submission" date="2013-07" db="EMBL/GenBank/DDBJ databases">
        <title>Sub-species coevolution in mutualistic symbiosis.</title>
        <authorList>
            <person name="Murfin K."/>
            <person name="Klassen J."/>
            <person name="Lee M."/>
            <person name="Forst S."/>
            <person name="Stock P."/>
            <person name="Goodrich-Blair H."/>
        </authorList>
    </citation>
    <scope>NUCLEOTIDE SEQUENCE [LARGE SCALE GENOMIC DNA]</scope>
    <source>
        <strain evidence="2">Puntauvense</strain>
    </source>
</reference>
<evidence type="ECO:0008006" key="3">
    <source>
        <dbReference type="Google" id="ProtNLM"/>
    </source>
</evidence>
<feature type="compositionally biased region" description="Polar residues" evidence="1">
    <location>
        <begin position="361"/>
        <end position="373"/>
    </location>
</feature>
<evidence type="ECO:0000313" key="2">
    <source>
        <dbReference type="EMBL" id="CDG96683.1"/>
    </source>
</evidence>
<dbReference type="EMBL" id="CBSW010000134">
    <property type="protein sequence ID" value="CDG96683.1"/>
    <property type="molecule type" value="Genomic_DNA"/>
</dbReference>
<sequence>MTWKRTPQGYVETSARITRAGPVEYYGHEVGLTGKDINKKITIHRTIEELSKPETLKSFDGLTLTLTHPDSGEVNADEWKDKTIGHIQNVRADGDYIVCDAYLKDAKAIQVLEEKGIRELSVGYEPAELIEKNGGLHQINIRGNHVAVVAEGRLGDTCRLNDKKGRPMIKTLKDAIALLKGKRTKDAEGQPLTEEELIGMIDALEKTLQELEGNAAPETTAKAQEIVAQLAELKAQLEASKGAAPPPKPNDDDPAAGGTDDKDARIAALEAENEQLKTENASLKEELEKLKGESDTSSTLNDAKVRFPKVNFNDAKSSRDVRAAVLLSTKVFNDAQVKAMSDDEIRAAYAAVQATSKPRSNIGTHLLTDSSGQQKKHDFTKQFGGK</sequence>
<dbReference type="PIRSF" id="PIRSF029215">
    <property type="entry name" value="UCP029215"/>
    <property type="match status" value="1"/>
</dbReference>